<name>A0A6J7EW48_9ZZZZ</name>
<evidence type="ECO:0000259" key="1">
    <source>
        <dbReference type="Pfam" id="PF01471"/>
    </source>
</evidence>
<proteinExistence type="predicted"/>
<sequence>MPVCHGVWATADSNDCGNCEGVTIYRWNTGGWVLRGRFNAACPLLLTDSGMPFDIATQFVGDGYSSCAVDRHLVAEPATGPLERSHDGPRVVRLQRMLSSWGLFTDSIDGQFGPNTRAATIDFQYLVGLAADGIAGAATHAALGLSYP</sequence>
<reference evidence="2" key="1">
    <citation type="submission" date="2020-05" db="EMBL/GenBank/DDBJ databases">
        <authorList>
            <person name="Chiriac C."/>
            <person name="Salcher M."/>
            <person name="Ghai R."/>
            <person name="Kavagutti S V."/>
        </authorList>
    </citation>
    <scope>NUCLEOTIDE SEQUENCE</scope>
</reference>
<dbReference type="AlphaFoldDB" id="A0A6J7EW48"/>
<evidence type="ECO:0000313" key="2">
    <source>
        <dbReference type="EMBL" id="CAB4887922.1"/>
    </source>
</evidence>
<dbReference type="InterPro" id="IPR036366">
    <property type="entry name" value="PGBDSf"/>
</dbReference>
<feature type="domain" description="Peptidoglycan binding-like" evidence="1">
    <location>
        <begin position="88"/>
        <end position="143"/>
    </location>
</feature>
<organism evidence="2">
    <name type="scientific">freshwater metagenome</name>
    <dbReference type="NCBI Taxonomy" id="449393"/>
    <lineage>
        <taxon>unclassified sequences</taxon>
        <taxon>metagenomes</taxon>
        <taxon>ecological metagenomes</taxon>
    </lineage>
</organism>
<gene>
    <name evidence="2" type="ORF">UFOPK3376_02543</name>
</gene>
<dbReference type="SUPFAM" id="SSF47090">
    <property type="entry name" value="PGBD-like"/>
    <property type="match status" value="1"/>
</dbReference>
<dbReference type="Pfam" id="PF01471">
    <property type="entry name" value="PG_binding_1"/>
    <property type="match status" value="1"/>
</dbReference>
<dbReference type="EMBL" id="CAFBLP010000085">
    <property type="protein sequence ID" value="CAB4887922.1"/>
    <property type="molecule type" value="Genomic_DNA"/>
</dbReference>
<accession>A0A6J7EW48</accession>
<dbReference type="Gene3D" id="1.10.101.10">
    <property type="entry name" value="PGBD-like superfamily/PGBD"/>
    <property type="match status" value="1"/>
</dbReference>
<protein>
    <submittedName>
        <fullName evidence="2">Unannotated protein</fullName>
    </submittedName>
</protein>
<dbReference type="InterPro" id="IPR036365">
    <property type="entry name" value="PGBD-like_sf"/>
</dbReference>
<dbReference type="InterPro" id="IPR002477">
    <property type="entry name" value="Peptidoglycan-bd-like"/>
</dbReference>